<evidence type="ECO:0000313" key="3">
    <source>
        <dbReference type="WBParaSite" id="PSAMB.scaffold2589size22373.g18449.t1"/>
    </source>
</evidence>
<dbReference type="InterPro" id="IPR001584">
    <property type="entry name" value="Integrase_cat-core"/>
</dbReference>
<dbReference type="Proteomes" id="UP000887566">
    <property type="component" value="Unplaced"/>
</dbReference>
<evidence type="ECO:0000313" key="2">
    <source>
        <dbReference type="Proteomes" id="UP000887566"/>
    </source>
</evidence>
<proteinExistence type="predicted"/>
<name>A0A914VVF1_9BILA</name>
<protein>
    <submittedName>
        <fullName evidence="3">Integrase catalytic domain-containing protein</fullName>
    </submittedName>
</protein>
<keyword evidence="2" id="KW-1185">Reference proteome</keyword>
<reference evidence="3" key="1">
    <citation type="submission" date="2022-11" db="UniProtKB">
        <authorList>
            <consortium name="WormBaseParasite"/>
        </authorList>
    </citation>
    <scope>IDENTIFICATION</scope>
</reference>
<dbReference type="InterPro" id="IPR036397">
    <property type="entry name" value="RNaseH_sf"/>
</dbReference>
<dbReference type="GO" id="GO:0003676">
    <property type="term" value="F:nucleic acid binding"/>
    <property type="evidence" value="ECO:0007669"/>
    <property type="project" value="InterPro"/>
</dbReference>
<sequence length="120" mass="13921">MTAAYHPQSNGATERANQTIKKQLRKIAEDNCNTWPKHLNQILFGLRTHVPRATKYSPFELVYGFKARFTVDNKLEERNEQAGEDNNEEQRIMIYLASIDTHFDSSKHQHNVAHANIKIE</sequence>
<dbReference type="InterPro" id="IPR012337">
    <property type="entry name" value="RNaseH-like_sf"/>
</dbReference>
<dbReference type="AlphaFoldDB" id="A0A914VVF1"/>
<dbReference type="Gene3D" id="3.30.420.10">
    <property type="entry name" value="Ribonuclease H-like superfamily/Ribonuclease H"/>
    <property type="match status" value="1"/>
</dbReference>
<evidence type="ECO:0000259" key="1">
    <source>
        <dbReference type="PROSITE" id="PS50994"/>
    </source>
</evidence>
<organism evidence="2 3">
    <name type="scientific">Plectus sambesii</name>
    <dbReference type="NCBI Taxonomy" id="2011161"/>
    <lineage>
        <taxon>Eukaryota</taxon>
        <taxon>Metazoa</taxon>
        <taxon>Ecdysozoa</taxon>
        <taxon>Nematoda</taxon>
        <taxon>Chromadorea</taxon>
        <taxon>Plectida</taxon>
        <taxon>Plectina</taxon>
        <taxon>Plectoidea</taxon>
        <taxon>Plectidae</taxon>
        <taxon>Plectus</taxon>
    </lineage>
</organism>
<dbReference type="PANTHER" id="PTHR37984">
    <property type="entry name" value="PROTEIN CBG26694"/>
    <property type="match status" value="1"/>
</dbReference>
<dbReference type="PROSITE" id="PS50994">
    <property type="entry name" value="INTEGRASE"/>
    <property type="match status" value="1"/>
</dbReference>
<feature type="domain" description="Integrase catalytic" evidence="1">
    <location>
        <begin position="1"/>
        <end position="66"/>
    </location>
</feature>
<dbReference type="PANTHER" id="PTHR37984:SF5">
    <property type="entry name" value="PROTEIN NYNRIN-LIKE"/>
    <property type="match status" value="1"/>
</dbReference>
<accession>A0A914VVF1</accession>
<dbReference type="SUPFAM" id="SSF53098">
    <property type="entry name" value="Ribonuclease H-like"/>
    <property type="match status" value="1"/>
</dbReference>
<dbReference type="WBParaSite" id="PSAMB.scaffold2589size22373.g18449.t1">
    <property type="protein sequence ID" value="PSAMB.scaffold2589size22373.g18449.t1"/>
    <property type="gene ID" value="PSAMB.scaffold2589size22373.g18449"/>
</dbReference>
<dbReference type="GO" id="GO:0015074">
    <property type="term" value="P:DNA integration"/>
    <property type="evidence" value="ECO:0007669"/>
    <property type="project" value="InterPro"/>
</dbReference>
<dbReference type="InterPro" id="IPR050951">
    <property type="entry name" value="Retrovirus_Pol_polyprotein"/>
</dbReference>